<accession>A0A918ALD8</accession>
<dbReference type="PIRSF" id="PIRSF028757">
    <property type="entry name" value="LD-carboxypeptidase"/>
    <property type="match status" value="1"/>
</dbReference>
<organism evidence="9 10">
    <name type="scientific">Saccharothrix coeruleofusca</name>
    <dbReference type="NCBI Taxonomy" id="33919"/>
    <lineage>
        <taxon>Bacteria</taxon>
        <taxon>Bacillati</taxon>
        <taxon>Actinomycetota</taxon>
        <taxon>Actinomycetes</taxon>
        <taxon>Pseudonocardiales</taxon>
        <taxon>Pseudonocardiaceae</taxon>
        <taxon>Saccharothrix</taxon>
    </lineage>
</organism>
<evidence type="ECO:0000259" key="7">
    <source>
        <dbReference type="Pfam" id="PF02016"/>
    </source>
</evidence>
<keyword evidence="4" id="KW-0378">Hydrolase</keyword>
<dbReference type="Proteomes" id="UP000639606">
    <property type="component" value="Unassembled WGS sequence"/>
</dbReference>
<reference evidence="9" key="2">
    <citation type="submission" date="2020-09" db="EMBL/GenBank/DDBJ databases">
        <authorList>
            <person name="Sun Q."/>
            <person name="Ohkuma M."/>
        </authorList>
    </citation>
    <scope>NUCLEOTIDE SEQUENCE</scope>
    <source>
        <strain evidence="9">JCM 3313</strain>
    </source>
</reference>
<evidence type="ECO:0000259" key="8">
    <source>
        <dbReference type="Pfam" id="PF17676"/>
    </source>
</evidence>
<dbReference type="SUPFAM" id="SSF141986">
    <property type="entry name" value="LD-carboxypeptidase A C-terminal domain-like"/>
    <property type="match status" value="1"/>
</dbReference>
<evidence type="ECO:0000313" key="10">
    <source>
        <dbReference type="Proteomes" id="UP000639606"/>
    </source>
</evidence>
<keyword evidence="5" id="KW-0720">Serine protease</keyword>
<dbReference type="Gene3D" id="3.50.30.60">
    <property type="entry name" value="LD-carboxypeptidase A C-terminal domain-like"/>
    <property type="match status" value="1"/>
</dbReference>
<keyword evidence="3" id="KW-0645">Protease</keyword>
<evidence type="ECO:0000313" key="9">
    <source>
        <dbReference type="EMBL" id="GGP53790.1"/>
    </source>
</evidence>
<proteinExistence type="inferred from homology"/>
<feature type="active site" description="Charge relay system" evidence="6">
    <location>
        <position position="276"/>
    </location>
</feature>
<dbReference type="EMBL" id="BMRG01000004">
    <property type="protein sequence ID" value="GGP53790.1"/>
    <property type="molecule type" value="Genomic_DNA"/>
</dbReference>
<evidence type="ECO:0000256" key="2">
    <source>
        <dbReference type="ARBA" id="ARBA00022645"/>
    </source>
</evidence>
<evidence type="ECO:0000256" key="6">
    <source>
        <dbReference type="PIRSR" id="PIRSR028757-1"/>
    </source>
</evidence>
<dbReference type="PANTHER" id="PTHR30237:SF2">
    <property type="entry name" value="MUREIN TETRAPEPTIDE CARBOXYPEPTIDASE"/>
    <property type="match status" value="1"/>
</dbReference>
<dbReference type="InterPro" id="IPR040449">
    <property type="entry name" value="Peptidase_S66_N"/>
</dbReference>
<sequence>MTTPPVAGVIPPLRPGDRVAVVSPAGPCPPELLDRGLGLLRSWGLEVVLTAHARDRHPVLPYLAGADADRAADFTAAWCDPSVRAVLCARGGYGSERVVDLVDWAAVAAAGPKVFAGSSDTTTLHGRLWRLGVPTWFGPMIATAAFVEDATAREHLRHALFSGVEGLSGDSSGSLPGVPVVPGRATGTAVGGTVSLLGGTTPPEGAIALLEDVHEEPYRLDHLLTGLLRQGWFDRVAGVALGSWVDCGEPAEVEAVLVDRLGGLGVPVLGSVGFGHCAGQRTVPLGVTAVLDADAGLLTVAR</sequence>
<evidence type="ECO:0000256" key="4">
    <source>
        <dbReference type="ARBA" id="ARBA00022801"/>
    </source>
</evidence>
<dbReference type="GO" id="GO:0004180">
    <property type="term" value="F:carboxypeptidase activity"/>
    <property type="evidence" value="ECO:0007669"/>
    <property type="project" value="UniProtKB-KW"/>
</dbReference>
<keyword evidence="2 9" id="KW-0121">Carboxypeptidase</keyword>
<name>A0A918ALD8_9PSEU</name>
<feature type="active site" description="Charge relay system" evidence="6">
    <location>
        <position position="211"/>
    </location>
</feature>
<dbReference type="Pfam" id="PF02016">
    <property type="entry name" value="Peptidase_S66"/>
    <property type="match status" value="1"/>
</dbReference>
<dbReference type="InterPro" id="IPR027461">
    <property type="entry name" value="Carboxypeptidase_A_C_sf"/>
</dbReference>
<dbReference type="InterPro" id="IPR027478">
    <property type="entry name" value="LdcA_N"/>
</dbReference>
<feature type="domain" description="LD-carboxypeptidase C-terminal" evidence="8">
    <location>
        <begin position="187"/>
        <end position="290"/>
    </location>
</feature>
<dbReference type="SUPFAM" id="SSF52317">
    <property type="entry name" value="Class I glutamine amidotransferase-like"/>
    <property type="match status" value="1"/>
</dbReference>
<dbReference type="InterPro" id="IPR040921">
    <property type="entry name" value="Peptidase_S66C"/>
</dbReference>
<dbReference type="Pfam" id="PF17676">
    <property type="entry name" value="Peptidase_S66C"/>
    <property type="match status" value="1"/>
</dbReference>
<comment type="similarity">
    <text evidence="1">Belongs to the peptidase S66 family.</text>
</comment>
<comment type="caution">
    <text evidence="9">The sequence shown here is derived from an EMBL/GenBank/DDBJ whole genome shotgun (WGS) entry which is preliminary data.</text>
</comment>
<dbReference type="InterPro" id="IPR003507">
    <property type="entry name" value="S66_fam"/>
</dbReference>
<evidence type="ECO:0000256" key="1">
    <source>
        <dbReference type="ARBA" id="ARBA00010233"/>
    </source>
</evidence>
<dbReference type="PANTHER" id="PTHR30237">
    <property type="entry name" value="MURAMOYLTETRAPEPTIDE CARBOXYPEPTIDASE"/>
    <property type="match status" value="1"/>
</dbReference>
<dbReference type="AlphaFoldDB" id="A0A918ALD8"/>
<evidence type="ECO:0000256" key="3">
    <source>
        <dbReference type="ARBA" id="ARBA00022670"/>
    </source>
</evidence>
<dbReference type="GO" id="GO:0008236">
    <property type="term" value="F:serine-type peptidase activity"/>
    <property type="evidence" value="ECO:0007669"/>
    <property type="project" value="UniProtKB-KW"/>
</dbReference>
<dbReference type="InterPro" id="IPR029062">
    <property type="entry name" value="Class_I_gatase-like"/>
</dbReference>
<feature type="domain" description="LD-carboxypeptidase N-terminal" evidence="7">
    <location>
        <begin position="19"/>
        <end position="138"/>
    </location>
</feature>
<dbReference type="CDD" id="cd07025">
    <property type="entry name" value="Peptidase_S66"/>
    <property type="match status" value="1"/>
</dbReference>
<gene>
    <name evidence="9" type="ORF">GCM10010185_27580</name>
</gene>
<dbReference type="GO" id="GO:0006508">
    <property type="term" value="P:proteolysis"/>
    <property type="evidence" value="ECO:0007669"/>
    <property type="project" value="UniProtKB-KW"/>
</dbReference>
<keyword evidence="10" id="KW-1185">Reference proteome</keyword>
<dbReference type="RefSeq" id="WP_229795595.1">
    <property type="nucleotide sequence ID" value="NZ_BMRG01000004.1"/>
</dbReference>
<reference evidence="9" key="1">
    <citation type="journal article" date="2014" name="Int. J. Syst. Evol. Microbiol.">
        <title>Complete genome sequence of Corynebacterium casei LMG S-19264T (=DSM 44701T), isolated from a smear-ripened cheese.</title>
        <authorList>
            <consortium name="US DOE Joint Genome Institute (JGI-PGF)"/>
            <person name="Walter F."/>
            <person name="Albersmeier A."/>
            <person name="Kalinowski J."/>
            <person name="Ruckert C."/>
        </authorList>
    </citation>
    <scope>NUCLEOTIDE SEQUENCE</scope>
    <source>
        <strain evidence="9">JCM 3313</strain>
    </source>
</reference>
<evidence type="ECO:0000256" key="5">
    <source>
        <dbReference type="ARBA" id="ARBA00022825"/>
    </source>
</evidence>
<feature type="active site" description="Nucleophile" evidence="6">
    <location>
        <position position="119"/>
    </location>
</feature>
<dbReference type="Gene3D" id="3.40.50.10740">
    <property type="entry name" value="Class I glutamine amidotransferase-like"/>
    <property type="match status" value="1"/>
</dbReference>
<protein>
    <submittedName>
        <fullName evidence="9">Carboxypeptidase</fullName>
    </submittedName>
</protein>